<evidence type="ECO:0000313" key="1">
    <source>
        <dbReference type="Ensembl" id="ENSPTXP00000019053.1"/>
    </source>
</evidence>
<protein>
    <submittedName>
        <fullName evidence="1">Uncharacterized protein</fullName>
    </submittedName>
</protein>
<reference evidence="1" key="2">
    <citation type="submission" date="2025-09" db="UniProtKB">
        <authorList>
            <consortium name="Ensembl"/>
        </authorList>
    </citation>
    <scope>IDENTIFICATION</scope>
</reference>
<sequence length="90" mass="10356">MGHQQLYWSHPGSSNRVPRFNRHRLILKYDLHMCCPCFCQEAKDTSFIKVRVKGGCVDPAMRFGLPTAIAGRHLLYDPEFPGDTHDISWP</sequence>
<dbReference type="GO" id="GO:0022627">
    <property type="term" value="C:cytosolic small ribosomal subunit"/>
    <property type="evidence" value="ECO:0007669"/>
    <property type="project" value="TreeGrafter"/>
</dbReference>
<evidence type="ECO:0000313" key="2">
    <source>
        <dbReference type="Proteomes" id="UP000472273"/>
    </source>
</evidence>
<dbReference type="GO" id="GO:0003735">
    <property type="term" value="F:structural constituent of ribosome"/>
    <property type="evidence" value="ECO:0007669"/>
    <property type="project" value="InterPro"/>
</dbReference>
<keyword evidence="2" id="KW-1185">Reference proteome</keyword>
<proteinExistence type="predicted"/>
<dbReference type="Ensembl" id="ENSPTXT00000019633.1">
    <property type="protein sequence ID" value="ENSPTXP00000019053.1"/>
    <property type="gene ID" value="ENSPTXG00000013153.1"/>
</dbReference>
<dbReference type="Gene3D" id="4.10.830.10">
    <property type="entry name" value="30s Ribosomal Protein S14, Chain N"/>
    <property type="match status" value="1"/>
</dbReference>
<dbReference type="InterPro" id="IPR043140">
    <property type="entry name" value="Ribosomal_uS14_sf"/>
</dbReference>
<accession>A0A670ZAZ1</accession>
<dbReference type="PANTHER" id="PTHR12010">
    <property type="entry name" value="40S RIBOSOMAL PROTEIN S29"/>
    <property type="match status" value="1"/>
</dbReference>
<dbReference type="PANTHER" id="PTHR12010:SF2">
    <property type="entry name" value="40S RIBOSOMAL PROTEIN S29"/>
    <property type="match status" value="1"/>
</dbReference>
<name>A0A670ZAZ1_PSETE</name>
<dbReference type="AlphaFoldDB" id="A0A670ZAZ1"/>
<reference evidence="1" key="1">
    <citation type="submission" date="2025-08" db="UniProtKB">
        <authorList>
            <consortium name="Ensembl"/>
        </authorList>
    </citation>
    <scope>IDENTIFICATION</scope>
</reference>
<dbReference type="GO" id="GO:0002181">
    <property type="term" value="P:cytoplasmic translation"/>
    <property type="evidence" value="ECO:0007669"/>
    <property type="project" value="TreeGrafter"/>
</dbReference>
<organism evidence="1 2">
    <name type="scientific">Pseudonaja textilis</name>
    <name type="common">Eastern brown snake</name>
    <dbReference type="NCBI Taxonomy" id="8673"/>
    <lineage>
        <taxon>Eukaryota</taxon>
        <taxon>Metazoa</taxon>
        <taxon>Chordata</taxon>
        <taxon>Craniata</taxon>
        <taxon>Vertebrata</taxon>
        <taxon>Euteleostomi</taxon>
        <taxon>Lepidosauria</taxon>
        <taxon>Squamata</taxon>
        <taxon>Bifurcata</taxon>
        <taxon>Unidentata</taxon>
        <taxon>Episquamata</taxon>
        <taxon>Toxicofera</taxon>
        <taxon>Serpentes</taxon>
        <taxon>Colubroidea</taxon>
        <taxon>Elapidae</taxon>
        <taxon>Hydrophiinae</taxon>
        <taxon>Pseudonaja</taxon>
    </lineage>
</organism>
<dbReference type="InterPro" id="IPR039744">
    <property type="entry name" value="RIbosomal_uS14_euk_arc"/>
</dbReference>
<dbReference type="Proteomes" id="UP000472273">
    <property type="component" value="Unplaced"/>
</dbReference>
<dbReference type="GO" id="GO:0008270">
    <property type="term" value="F:zinc ion binding"/>
    <property type="evidence" value="ECO:0007669"/>
    <property type="project" value="InterPro"/>
</dbReference>
<dbReference type="GeneTree" id="ENSGT00990000212352"/>